<dbReference type="RefSeq" id="WP_178046918.1">
    <property type="nucleotide sequence ID" value="NZ_JAJEPR010000033.1"/>
</dbReference>
<keyword evidence="3 6" id="KW-0255">Endonuclease</keyword>
<comment type="similarity">
    <text evidence="6">Belongs to the RnpA family.</text>
</comment>
<keyword evidence="4 6" id="KW-0378">Hydrolase</keyword>
<dbReference type="AlphaFoldDB" id="A0AAE3J7C3"/>
<organism evidence="9 10">
    <name type="scientific">Fusicatenibacter faecihominis</name>
    <dbReference type="NCBI Taxonomy" id="2881276"/>
    <lineage>
        <taxon>Bacteria</taxon>
        <taxon>Bacillati</taxon>
        <taxon>Bacillota</taxon>
        <taxon>Clostridia</taxon>
        <taxon>Lachnospirales</taxon>
        <taxon>Lachnospiraceae</taxon>
        <taxon>Fusicatenibacter</taxon>
    </lineage>
</organism>
<dbReference type="SUPFAM" id="SSF54211">
    <property type="entry name" value="Ribosomal protein S5 domain 2-like"/>
    <property type="match status" value="1"/>
</dbReference>
<evidence type="ECO:0000313" key="9">
    <source>
        <dbReference type="EMBL" id="MCC2190963.1"/>
    </source>
</evidence>
<dbReference type="GO" id="GO:0042781">
    <property type="term" value="F:3'-tRNA processing endoribonuclease activity"/>
    <property type="evidence" value="ECO:0007669"/>
    <property type="project" value="TreeGrafter"/>
</dbReference>
<dbReference type="EC" id="3.1.26.5" evidence="6 7"/>
<protein>
    <recommendedName>
        <fullName evidence="6 7">Ribonuclease P protein component</fullName>
        <shortName evidence="6">RNase P protein</shortName>
        <shortName evidence="6">RNaseP protein</shortName>
        <ecNumber evidence="6 7">3.1.26.5</ecNumber>
    </recommendedName>
    <alternativeName>
        <fullName evidence="6">Protein C5</fullName>
    </alternativeName>
</protein>
<evidence type="ECO:0000256" key="6">
    <source>
        <dbReference type="HAMAP-Rule" id="MF_00227"/>
    </source>
</evidence>
<dbReference type="Gene3D" id="3.30.230.10">
    <property type="match status" value="1"/>
</dbReference>
<dbReference type="Pfam" id="PF00825">
    <property type="entry name" value="Ribonuclease_P"/>
    <property type="match status" value="1"/>
</dbReference>
<evidence type="ECO:0000256" key="5">
    <source>
        <dbReference type="ARBA" id="ARBA00022884"/>
    </source>
</evidence>
<dbReference type="Proteomes" id="UP001197875">
    <property type="component" value="Unassembled WGS sequence"/>
</dbReference>
<dbReference type="PANTHER" id="PTHR33992:SF1">
    <property type="entry name" value="RIBONUCLEASE P PROTEIN COMPONENT"/>
    <property type="match status" value="1"/>
</dbReference>
<dbReference type="InterPro" id="IPR020568">
    <property type="entry name" value="Ribosomal_Su5_D2-typ_SF"/>
</dbReference>
<evidence type="ECO:0000256" key="4">
    <source>
        <dbReference type="ARBA" id="ARBA00022801"/>
    </source>
</evidence>
<evidence type="ECO:0000256" key="3">
    <source>
        <dbReference type="ARBA" id="ARBA00022759"/>
    </source>
</evidence>
<dbReference type="InterPro" id="IPR000100">
    <property type="entry name" value="RNase_P"/>
</dbReference>
<sequence length="127" mass="14878">MIFSESLKKNQDFQRVYRAADSRANRYLVLYRLENGLSKNRIGISVSKKVGNSVVRHHMCRLIRESYRLNEKSLKPGYDLVVVVRPLAKSRSYREIESALLHLMKLQNLVQELSSENKDEKNLNRND</sequence>
<dbReference type="GO" id="GO:0030677">
    <property type="term" value="C:ribonuclease P complex"/>
    <property type="evidence" value="ECO:0007669"/>
    <property type="project" value="TreeGrafter"/>
</dbReference>
<keyword evidence="8" id="KW-0175">Coiled coil</keyword>
<keyword evidence="10" id="KW-1185">Reference proteome</keyword>
<keyword evidence="2 6" id="KW-0540">Nuclease</keyword>
<name>A0AAE3J7C3_9FIRM</name>
<accession>A0AAE3J7C3</accession>
<evidence type="ECO:0000313" key="10">
    <source>
        <dbReference type="Proteomes" id="UP001197875"/>
    </source>
</evidence>
<dbReference type="GO" id="GO:0001682">
    <property type="term" value="P:tRNA 5'-leader removal"/>
    <property type="evidence" value="ECO:0007669"/>
    <property type="project" value="UniProtKB-UniRule"/>
</dbReference>
<keyword evidence="1 6" id="KW-0819">tRNA processing</keyword>
<evidence type="ECO:0000256" key="8">
    <source>
        <dbReference type="SAM" id="Coils"/>
    </source>
</evidence>
<proteinExistence type="inferred from homology"/>
<dbReference type="HAMAP" id="MF_00227">
    <property type="entry name" value="RNase_P"/>
    <property type="match status" value="1"/>
</dbReference>
<dbReference type="InterPro" id="IPR014721">
    <property type="entry name" value="Ribsml_uS5_D2-typ_fold_subgr"/>
</dbReference>
<comment type="subunit">
    <text evidence="6">Consists of a catalytic RNA component (M1 or rnpB) and a protein subunit.</text>
</comment>
<evidence type="ECO:0000256" key="7">
    <source>
        <dbReference type="NCBIfam" id="TIGR00188"/>
    </source>
</evidence>
<evidence type="ECO:0000256" key="1">
    <source>
        <dbReference type="ARBA" id="ARBA00022694"/>
    </source>
</evidence>
<dbReference type="NCBIfam" id="TIGR00188">
    <property type="entry name" value="rnpA"/>
    <property type="match status" value="1"/>
</dbReference>
<reference evidence="9 10" key="1">
    <citation type="submission" date="2021-10" db="EMBL/GenBank/DDBJ databases">
        <title>Anaerobic single-cell dispensing facilitates the cultivation of human gut bacteria.</title>
        <authorList>
            <person name="Afrizal A."/>
        </authorList>
    </citation>
    <scope>NUCLEOTIDE SEQUENCE [LARGE SCALE GENOMIC DNA]</scope>
    <source>
        <strain evidence="9 10">CLA-AA-H277</strain>
    </source>
</reference>
<comment type="caution">
    <text evidence="9">The sequence shown here is derived from an EMBL/GenBank/DDBJ whole genome shotgun (WGS) entry which is preliminary data.</text>
</comment>
<gene>
    <name evidence="6 9" type="primary">rnpA</name>
    <name evidence="9" type="ORF">LKD71_14355</name>
</gene>
<evidence type="ECO:0000256" key="2">
    <source>
        <dbReference type="ARBA" id="ARBA00022722"/>
    </source>
</evidence>
<dbReference type="PANTHER" id="PTHR33992">
    <property type="entry name" value="RIBONUCLEASE P PROTEIN COMPONENT"/>
    <property type="match status" value="1"/>
</dbReference>
<dbReference type="GO" id="GO:0004526">
    <property type="term" value="F:ribonuclease P activity"/>
    <property type="evidence" value="ECO:0007669"/>
    <property type="project" value="UniProtKB-UniRule"/>
</dbReference>
<dbReference type="EMBL" id="JAJEPR010000033">
    <property type="protein sequence ID" value="MCC2190963.1"/>
    <property type="molecule type" value="Genomic_DNA"/>
</dbReference>
<dbReference type="GO" id="GO:0000049">
    <property type="term" value="F:tRNA binding"/>
    <property type="evidence" value="ECO:0007669"/>
    <property type="project" value="UniProtKB-UniRule"/>
</dbReference>
<feature type="coiled-coil region" evidence="8">
    <location>
        <begin position="96"/>
        <end position="126"/>
    </location>
</feature>
<comment type="catalytic activity">
    <reaction evidence="6">
        <text>Endonucleolytic cleavage of RNA, removing 5'-extranucleotides from tRNA precursor.</text>
        <dbReference type="EC" id="3.1.26.5"/>
    </reaction>
</comment>
<keyword evidence="5 6" id="KW-0694">RNA-binding</keyword>
<comment type="function">
    <text evidence="6">RNaseP catalyzes the removal of the 5'-leader sequence from pre-tRNA to produce the mature 5'-terminus. It can also cleave other RNA substrates such as 4.5S RNA. The protein component plays an auxiliary but essential role in vivo by binding to the 5'-leader sequence and broadening the substrate specificity of the ribozyme.</text>
</comment>